<dbReference type="NCBIfam" id="NF009395">
    <property type="entry name" value="PRK12755.1"/>
    <property type="match status" value="1"/>
</dbReference>
<dbReference type="PANTHER" id="PTHR21225:SF10">
    <property type="entry name" value="PHOSPHO-2-DEHYDRO-3-DEOXYHEPTONATE ALDOLASE, TYR-SENSITIVE"/>
    <property type="match status" value="1"/>
</dbReference>
<evidence type="ECO:0000256" key="5">
    <source>
        <dbReference type="ARBA" id="ARBA00023141"/>
    </source>
</evidence>
<keyword evidence="5" id="KW-0057">Aromatic amino acid biosynthesis</keyword>
<keyword evidence="3" id="KW-0028">Amino-acid biosynthesis</keyword>
<protein>
    <recommendedName>
        <fullName evidence="2">3-deoxy-7-phosphoheptulonate synthase</fullName>
        <ecNumber evidence="2">2.5.1.54</ecNumber>
    </recommendedName>
</protein>
<dbReference type="PIRSF" id="PIRSF001361">
    <property type="entry name" value="DAHP_synthase"/>
    <property type="match status" value="1"/>
</dbReference>
<name>A0A381QZJ0_9ZZZZ</name>
<dbReference type="Pfam" id="PF00793">
    <property type="entry name" value="DAHP_synth_1"/>
    <property type="match status" value="1"/>
</dbReference>
<dbReference type="EMBL" id="UINC01001610">
    <property type="protein sequence ID" value="SUZ84861.1"/>
    <property type="molecule type" value="Genomic_DNA"/>
</dbReference>
<proteinExistence type="inferred from homology"/>
<dbReference type="SUPFAM" id="SSF51569">
    <property type="entry name" value="Aldolase"/>
    <property type="match status" value="1"/>
</dbReference>
<dbReference type="PANTHER" id="PTHR21225">
    <property type="entry name" value="PHOSPHO-2-DEHYDRO-3-DEOXYHEPTONATE ALDOLASE DAHP SYNTHETASE"/>
    <property type="match status" value="1"/>
</dbReference>
<dbReference type="EC" id="2.5.1.54" evidence="2"/>
<sequence length="358" mass="39414">MVKRVKEIDNLHIIGYDELPTPGDLKDEFPLEGSALKTVKTGHRAVKNILSRKDPRLILVVGPCSIHNPEEALEYARLLKPLADELANDLLILMRVYFEKPRTSIGWEGLIYDPHLDGSHRIDNGIRIGRKLMVDIAKIGLPIAIEALDLISPQYLQDLVSWTAIGARTTESPTHRKLASGISSAIGFKNDIHGDMMVAINAIRSASANHSFISVTEEGKVAVFRTEGNPHCHVILRGGKSPNYDKDSVRICEEKLHKAGHEQNIMIDCSHGNSQKDPARQLLVLEEVVEQVKQGNHSIIGLMLESNLKEGNQPIPDNLEEILPGISVTDACISWPTTEAAVREFAAAVGPALKSRND</sequence>
<evidence type="ECO:0000256" key="2">
    <source>
        <dbReference type="ARBA" id="ARBA00012694"/>
    </source>
</evidence>
<evidence type="ECO:0000259" key="7">
    <source>
        <dbReference type="Pfam" id="PF00793"/>
    </source>
</evidence>
<comment type="catalytic activity">
    <reaction evidence="6">
        <text>D-erythrose 4-phosphate + phosphoenolpyruvate + H2O = 7-phospho-2-dehydro-3-deoxy-D-arabino-heptonate + phosphate</text>
        <dbReference type="Rhea" id="RHEA:14717"/>
        <dbReference type="ChEBI" id="CHEBI:15377"/>
        <dbReference type="ChEBI" id="CHEBI:16897"/>
        <dbReference type="ChEBI" id="CHEBI:43474"/>
        <dbReference type="ChEBI" id="CHEBI:58394"/>
        <dbReference type="ChEBI" id="CHEBI:58702"/>
        <dbReference type="EC" id="2.5.1.54"/>
    </reaction>
</comment>
<dbReference type="AlphaFoldDB" id="A0A381QZJ0"/>
<evidence type="ECO:0000256" key="3">
    <source>
        <dbReference type="ARBA" id="ARBA00022605"/>
    </source>
</evidence>
<organism evidence="8">
    <name type="scientific">marine metagenome</name>
    <dbReference type="NCBI Taxonomy" id="408172"/>
    <lineage>
        <taxon>unclassified sequences</taxon>
        <taxon>metagenomes</taxon>
        <taxon>ecological metagenomes</taxon>
    </lineage>
</organism>
<dbReference type="InterPro" id="IPR006219">
    <property type="entry name" value="DAHP_synth_1"/>
</dbReference>
<evidence type="ECO:0000256" key="6">
    <source>
        <dbReference type="ARBA" id="ARBA00047508"/>
    </source>
</evidence>
<reference evidence="8" key="1">
    <citation type="submission" date="2018-05" db="EMBL/GenBank/DDBJ databases">
        <authorList>
            <person name="Lanie J.A."/>
            <person name="Ng W.-L."/>
            <person name="Kazmierczak K.M."/>
            <person name="Andrzejewski T.M."/>
            <person name="Davidsen T.M."/>
            <person name="Wayne K.J."/>
            <person name="Tettelin H."/>
            <person name="Glass J.I."/>
            <person name="Rusch D."/>
            <person name="Podicherti R."/>
            <person name="Tsui H.-C.T."/>
            <person name="Winkler M.E."/>
        </authorList>
    </citation>
    <scope>NUCLEOTIDE SEQUENCE</scope>
</reference>
<dbReference type="FunFam" id="3.20.20.70:FF:000005">
    <property type="entry name" value="Phospho-2-dehydro-3-deoxyheptonate aldolase"/>
    <property type="match status" value="1"/>
</dbReference>
<dbReference type="GO" id="GO:0003849">
    <property type="term" value="F:3-deoxy-7-phosphoheptulonate synthase activity"/>
    <property type="evidence" value="ECO:0007669"/>
    <property type="project" value="UniProtKB-EC"/>
</dbReference>
<dbReference type="NCBIfam" id="TIGR00034">
    <property type="entry name" value="aroFGH"/>
    <property type="match status" value="1"/>
</dbReference>
<dbReference type="GO" id="GO:0009073">
    <property type="term" value="P:aromatic amino acid family biosynthetic process"/>
    <property type="evidence" value="ECO:0007669"/>
    <property type="project" value="UniProtKB-KW"/>
</dbReference>
<feature type="domain" description="DAHP synthetase I/KDSA" evidence="7">
    <location>
        <begin position="48"/>
        <end position="340"/>
    </location>
</feature>
<dbReference type="GO" id="GO:0008652">
    <property type="term" value="P:amino acid biosynthetic process"/>
    <property type="evidence" value="ECO:0007669"/>
    <property type="project" value="UniProtKB-KW"/>
</dbReference>
<dbReference type="InterPro" id="IPR013785">
    <property type="entry name" value="Aldolase_TIM"/>
</dbReference>
<keyword evidence="4" id="KW-0808">Transferase</keyword>
<gene>
    <name evidence="8" type="ORF">METZ01_LOCUS37715</name>
</gene>
<dbReference type="InterPro" id="IPR006218">
    <property type="entry name" value="DAHP1/KDSA"/>
</dbReference>
<evidence type="ECO:0000256" key="4">
    <source>
        <dbReference type="ARBA" id="ARBA00022679"/>
    </source>
</evidence>
<dbReference type="GO" id="GO:0005737">
    <property type="term" value="C:cytoplasm"/>
    <property type="evidence" value="ECO:0007669"/>
    <property type="project" value="TreeGrafter"/>
</dbReference>
<dbReference type="Gene3D" id="3.20.20.70">
    <property type="entry name" value="Aldolase class I"/>
    <property type="match status" value="1"/>
</dbReference>
<evidence type="ECO:0000313" key="8">
    <source>
        <dbReference type="EMBL" id="SUZ84861.1"/>
    </source>
</evidence>
<comment type="similarity">
    <text evidence="1">Belongs to the class-I DAHP synthase family.</text>
</comment>
<evidence type="ECO:0000256" key="1">
    <source>
        <dbReference type="ARBA" id="ARBA00007985"/>
    </source>
</evidence>
<accession>A0A381QZJ0</accession>